<evidence type="ECO:0000313" key="2">
    <source>
        <dbReference type="EMBL" id="KAK4002509.1"/>
    </source>
</evidence>
<sequence>MNMWRYPVGMRIPGRYLGVDVETVTMPSRVDCRWSVEANKRWTSLRLAERDWNNCETSRKEDENRGNNFEHNCTYESTWAAVMAAAEAAARPTTTATTPAASSSDVQQPGS</sequence>
<keyword evidence="3" id="KW-1185">Reference proteome</keyword>
<feature type="region of interest" description="Disordered" evidence="1">
    <location>
        <begin position="87"/>
        <end position="111"/>
    </location>
</feature>
<name>A0ABQ9YPF8_9CRUS</name>
<feature type="compositionally biased region" description="Low complexity" evidence="1">
    <location>
        <begin position="87"/>
        <end position="101"/>
    </location>
</feature>
<organism evidence="2 3">
    <name type="scientific">Daphnia magna</name>
    <dbReference type="NCBI Taxonomy" id="35525"/>
    <lineage>
        <taxon>Eukaryota</taxon>
        <taxon>Metazoa</taxon>
        <taxon>Ecdysozoa</taxon>
        <taxon>Arthropoda</taxon>
        <taxon>Crustacea</taxon>
        <taxon>Branchiopoda</taxon>
        <taxon>Diplostraca</taxon>
        <taxon>Cladocera</taxon>
        <taxon>Anomopoda</taxon>
        <taxon>Daphniidae</taxon>
        <taxon>Daphnia</taxon>
    </lineage>
</organism>
<proteinExistence type="predicted"/>
<protein>
    <submittedName>
        <fullName evidence="2">Uncharacterized protein</fullName>
    </submittedName>
</protein>
<feature type="compositionally biased region" description="Polar residues" evidence="1">
    <location>
        <begin position="102"/>
        <end position="111"/>
    </location>
</feature>
<dbReference type="Proteomes" id="UP001234178">
    <property type="component" value="Unassembled WGS sequence"/>
</dbReference>
<reference evidence="2 3" key="1">
    <citation type="journal article" date="2023" name="Nucleic Acids Res.">
        <title>The hologenome of Daphnia magna reveals possible DNA methylation and microbiome-mediated evolution of the host genome.</title>
        <authorList>
            <person name="Chaturvedi A."/>
            <person name="Li X."/>
            <person name="Dhandapani V."/>
            <person name="Marshall H."/>
            <person name="Kissane S."/>
            <person name="Cuenca-Cambronero M."/>
            <person name="Asole G."/>
            <person name="Calvet F."/>
            <person name="Ruiz-Romero M."/>
            <person name="Marangio P."/>
            <person name="Guigo R."/>
            <person name="Rago D."/>
            <person name="Mirbahai L."/>
            <person name="Eastwood N."/>
            <person name="Colbourne J.K."/>
            <person name="Zhou J."/>
            <person name="Mallon E."/>
            <person name="Orsini L."/>
        </authorList>
    </citation>
    <scope>NUCLEOTIDE SEQUENCE [LARGE SCALE GENOMIC DNA]</scope>
    <source>
        <strain evidence="2">LRV0_1</strain>
    </source>
</reference>
<evidence type="ECO:0000313" key="3">
    <source>
        <dbReference type="Proteomes" id="UP001234178"/>
    </source>
</evidence>
<comment type="caution">
    <text evidence="2">The sequence shown here is derived from an EMBL/GenBank/DDBJ whole genome shotgun (WGS) entry which is preliminary data.</text>
</comment>
<evidence type="ECO:0000256" key="1">
    <source>
        <dbReference type="SAM" id="MobiDB-lite"/>
    </source>
</evidence>
<accession>A0ABQ9YPF8</accession>
<dbReference type="EMBL" id="JAOYFB010000001">
    <property type="protein sequence ID" value="KAK4002509.1"/>
    <property type="molecule type" value="Genomic_DNA"/>
</dbReference>
<gene>
    <name evidence="2" type="ORF">OUZ56_004333</name>
</gene>